<dbReference type="KEGG" id="ctes:O987_05760"/>
<dbReference type="HOGENOM" id="CLU_1341365_0_0_4"/>
<accession>A0A076PKT3</accession>
<reference evidence="1 2" key="1">
    <citation type="journal article" date="2014" name="Genome Announc.">
        <title>Complete Genome Sequence of Polychlorinated Biphenyl Degrader Comamonas testosteroni TK102 (NBRC 109938).</title>
        <authorList>
            <person name="Fukuda K."/>
            <person name="Hosoyama A."/>
            <person name="Tsuchikane K."/>
            <person name="Ohji S."/>
            <person name="Yamazoe A."/>
            <person name="Fujita N."/>
            <person name="Shintani M."/>
            <person name="Kimbara K."/>
        </authorList>
    </citation>
    <scope>NUCLEOTIDE SEQUENCE [LARGE SCALE GENOMIC DNA]</scope>
    <source>
        <strain evidence="1">TK102</strain>
    </source>
</reference>
<evidence type="ECO:0000313" key="2">
    <source>
        <dbReference type="Proteomes" id="UP000028782"/>
    </source>
</evidence>
<dbReference type="Proteomes" id="UP000028782">
    <property type="component" value="Chromosome"/>
</dbReference>
<dbReference type="EMBL" id="CP006704">
    <property type="protein sequence ID" value="AIJ45311.1"/>
    <property type="molecule type" value="Genomic_DNA"/>
</dbReference>
<proteinExistence type="predicted"/>
<dbReference type="RefSeq" id="WP_080731446.1">
    <property type="nucleotide sequence ID" value="NZ_CP006704.1"/>
</dbReference>
<organism evidence="1 2">
    <name type="scientific">Comamonas testosteroni TK102</name>
    <dbReference type="NCBI Taxonomy" id="1392005"/>
    <lineage>
        <taxon>Bacteria</taxon>
        <taxon>Pseudomonadati</taxon>
        <taxon>Pseudomonadota</taxon>
        <taxon>Betaproteobacteria</taxon>
        <taxon>Burkholderiales</taxon>
        <taxon>Comamonadaceae</taxon>
        <taxon>Comamonas</taxon>
    </lineage>
</organism>
<protein>
    <submittedName>
        <fullName evidence="1">Uncharacterized protein</fullName>
    </submittedName>
</protein>
<sequence>MRQTEPAMILQKTAKAQEELQPGSRQLPQRARSLLLLAGGKSMEELAAMLGSDHAALAQQLVEQGYLQLVASSSAPRERGVALHPAVALATLGESPAVPALAPAEQAASTVPAINMAGTRMYLFDMCERLFANRHEALAQTLRTQLREARDLNSLRSAGISLLTAVEEYAGEERARSLRERLAALLAHGEAADPSSQELQGATA</sequence>
<name>A0A076PKT3_COMTE</name>
<gene>
    <name evidence="1" type="ORF">O987_05760</name>
</gene>
<evidence type="ECO:0000313" key="1">
    <source>
        <dbReference type="EMBL" id="AIJ45311.1"/>
    </source>
</evidence>
<dbReference type="AlphaFoldDB" id="A0A076PKT3"/>